<dbReference type="Proteomes" id="UP000492821">
    <property type="component" value="Unassembled WGS sequence"/>
</dbReference>
<reference evidence="2" key="2">
    <citation type="submission" date="2020-10" db="UniProtKB">
        <authorList>
            <consortium name="WormBaseParasite"/>
        </authorList>
    </citation>
    <scope>IDENTIFICATION</scope>
</reference>
<name>A0A7E4W532_PANRE</name>
<reference evidence="1" key="1">
    <citation type="journal article" date="2013" name="Genetics">
        <title>The draft genome and transcriptome of Panagrellus redivivus are shaped by the harsh demands of a free-living lifestyle.</title>
        <authorList>
            <person name="Srinivasan J."/>
            <person name="Dillman A.R."/>
            <person name="Macchietto M.G."/>
            <person name="Heikkinen L."/>
            <person name="Lakso M."/>
            <person name="Fracchia K.M."/>
            <person name="Antoshechkin I."/>
            <person name="Mortazavi A."/>
            <person name="Wong G."/>
            <person name="Sternberg P.W."/>
        </authorList>
    </citation>
    <scope>NUCLEOTIDE SEQUENCE [LARGE SCALE GENOMIC DNA]</scope>
    <source>
        <strain evidence="1">MT8872</strain>
    </source>
</reference>
<dbReference type="AlphaFoldDB" id="A0A7E4W532"/>
<accession>A0A7E4W532</accession>
<proteinExistence type="predicted"/>
<sequence length="70" mass="8060">MDAVFNGVFEDGERILVRKSQENHSFATFLKQMMYMSSLVRLFCSGLEVFAVIEEKRYGDLETETDGIET</sequence>
<evidence type="ECO:0000313" key="2">
    <source>
        <dbReference type="WBParaSite" id="Pan_g7116.t1"/>
    </source>
</evidence>
<protein>
    <submittedName>
        <fullName evidence="2">HECT domain-containing protein</fullName>
    </submittedName>
</protein>
<organism evidence="1 2">
    <name type="scientific">Panagrellus redivivus</name>
    <name type="common">Microworm</name>
    <dbReference type="NCBI Taxonomy" id="6233"/>
    <lineage>
        <taxon>Eukaryota</taxon>
        <taxon>Metazoa</taxon>
        <taxon>Ecdysozoa</taxon>
        <taxon>Nematoda</taxon>
        <taxon>Chromadorea</taxon>
        <taxon>Rhabditida</taxon>
        <taxon>Tylenchina</taxon>
        <taxon>Panagrolaimomorpha</taxon>
        <taxon>Panagrolaimoidea</taxon>
        <taxon>Panagrolaimidae</taxon>
        <taxon>Panagrellus</taxon>
    </lineage>
</organism>
<evidence type="ECO:0000313" key="1">
    <source>
        <dbReference type="Proteomes" id="UP000492821"/>
    </source>
</evidence>
<keyword evidence="1" id="KW-1185">Reference proteome</keyword>
<dbReference type="WBParaSite" id="Pan_g7116.t1">
    <property type="protein sequence ID" value="Pan_g7116.t1"/>
    <property type="gene ID" value="Pan_g7116"/>
</dbReference>